<dbReference type="AlphaFoldDB" id="A0A1X2I1L5"/>
<sequence>MTKDDPLELPFQVELRCDDIQQQQQQQKPFHVVLVDIEKAANDKTIHCVEKPLDGDTEELSFVALSYRWGELNEQLVDTECDYIASITSFALENFYGLCYMMTMEPNLKSIKYVWVDALCVDQTNYERRKATIHQMTNIYEKATYILAVPDLHKQHLKNVSETNADIMNNLFRYSKYIYYLIQGNTEKLRQLDSEFLDLFNVPKDPMLRRMLTEYTDCFTYGFTKNTDHFFYTPPETLQLGKPAHRLIVTPLSKICLVAIKRTPKRRNGGKR</sequence>
<keyword evidence="3" id="KW-1185">Reference proteome</keyword>
<name>A0A1X2I1L5_9FUNG</name>
<comment type="caution">
    <text evidence="2">The sequence shown here is derived from an EMBL/GenBank/DDBJ whole genome shotgun (WGS) entry which is preliminary data.</text>
</comment>
<evidence type="ECO:0000259" key="1">
    <source>
        <dbReference type="Pfam" id="PF06985"/>
    </source>
</evidence>
<dbReference type="InterPro" id="IPR010730">
    <property type="entry name" value="HET"/>
</dbReference>
<dbReference type="Pfam" id="PF06985">
    <property type="entry name" value="HET"/>
    <property type="match status" value="1"/>
</dbReference>
<evidence type="ECO:0000313" key="3">
    <source>
        <dbReference type="Proteomes" id="UP000193560"/>
    </source>
</evidence>
<proteinExistence type="predicted"/>
<feature type="domain" description="Heterokaryon incompatibility" evidence="1">
    <location>
        <begin position="62"/>
        <end position="161"/>
    </location>
</feature>
<reference evidence="2 3" key="1">
    <citation type="submission" date="2016-07" db="EMBL/GenBank/DDBJ databases">
        <title>Pervasive Adenine N6-methylation of Active Genes in Fungi.</title>
        <authorList>
            <consortium name="DOE Joint Genome Institute"/>
            <person name="Mondo S.J."/>
            <person name="Dannebaum R.O."/>
            <person name="Kuo R.C."/>
            <person name="Labutti K."/>
            <person name="Haridas S."/>
            <person name="Kuo A."/>
            <person name="Salamov A."/>
            <person name="Ahrendt S.R."/>
            <person name="Lipzen A."/>
            <person name="Sullivan W."/>
            <person name="Andreopoulos W.B."/>
            <person name="Clum A."/>
            <person name="Lindquist E."/>
            <person name="Daum C."/>
            <person name="Ramamoorthy G.K."/>
            <person name="Gryganskyi A."/>
            <person name="Culley D."/>
            <person name="Magnuson J.K."/>
            <person name="James T.Y."/>
            <person name="O'Malley M.A."/>
            <person name="Stajich J.E."/>
            <person name="Spatafora J.W."/>
            <person name="Visel A."/>
            <person name="Grigoriev I.V."/>
        </authorList>
    </citation>
    <scope>NUCLEOTIDE SEQUENCE [LARGE SCALE GENOMIC DNA]</scope>
    <source>
        <strain evidence="2 3">NRRL 1336</strain>
    </source>
</reference>
<accession>A0A1X2I1L5</accession>
<gene>
    <name evidence="2" type="ORF">BCR42DRAFT_153105</name>
</gene>
<evidence type="ECO:0000313" key="2">
    <source>
        <dbReference type="EMBL" id="ORZ07394.1"/>
    </source>
</evidence>
<dbReference type="STRING" id="90262.A0A1X2I1L5"/>
<protein>
    <recommendedName>
        <fullName evidence="1">Heterokaryon incompatibility domain-containing protein</fullName>
    </recommendedName>
</protein>
<dbReference type="EMBL" id="MCGE01000035">
    <property type="protein sequence ID" value="ORZ07394.1"/>
    <property type="molecule type" value="Genomic_DNA"/>
</dbReference>
<dbReference type="Proteomes" id="UP000193560">
    <property type="component" value="Unassembled WGS sequence"/>
</dbReference>
<dbReference type="PANTHER" id="PTHR33112">
    <property type="entry name" value="DOMAIN PROTEIN, PUTATIVE-RELATED"/>
    <property type="match status" value="1"/>
</dbReference>
<dbReference type="PANTHER" id="PTHR33112:SF16">
    <property type="entry name" value="HETEROKARYON INCOMPATIBILITY DOMAIN-CONTAINING PROTEIN"/>
    <property type="match status" value="1"/>
</dbReference>
<dbReference type="OrthoDB" id="5571888at2759"/>
<organism evidence="2 3">
    <name type="scientific">Absidia repens</name>
    <dbReference type="NCBI Taxonomy" id="90262"/>
    <lineage>
        <taxon>Eukaryota</taxon>
        <taxon>Fungi</taxon>
        <taxon>Fungi incertae sedis</taxon>
        <taxon>Mucoromycota</taxon>
        <taxon>Mucoromycotina</taxon>
        <taxon>Mucoromycetes</taxon>
        <taxon>Mucorales</taxon>
        <taxon>Cunninghamellaceae</taxon>
        <taxon>Absidia</taxon>
    </lineage>
</organism>